<dbReference type="AlphaFoldDB" id="A0A0C3K9I9"/>
<reference evidence="2 3" key="1">
    <citation type="submission" date="2014-04" db="EMBL/GenBank/DDBJ databases">
        <authorList>
            <consortium name="DOE Joint Genome Institute"/>
            <person name="Kuo A."/>
            <person name="Girlanda M."/>
            <person name="Perotto S."/>
            <person name="Kohler A."/>
            <person name="Nagy L.G."/>
            <person name="Floudas D."/>
            <person name="Copeland A."/>
            <person name="Barry K.W."/>
            <person name="Cichocki N."/>
            <person name="Veneault-Fourrey C."/>
            <person name="LaButti K."/>
            <person name="Lindquist E.A."/>
            <person name="Lipzen A."/>
            <person name="Lundell T."/>
            <person name="Morin E."/>
            <person name="Murat C."/>
            <person name="Sun H."/>
            <person name="Tunlid A."/>
            <person name="Henrissat B."/>
            <person name="Grigoriev I.V."/>
            <person name="Hibbett D.S."/>
            <person name="Martin F."/>
            <person name="Nordberg H.P."/>
            <person name="Cantor M.N."/>
            <person name="Hua S.X."/>
        </authorList>
    </citation>
    <scope>NUCLEOTIDE SEQUENCE [LARGE SCALE GENOMIC DNA]</scope>
    <source>
        <strain evidence="2 3">MUT 4182</strain>
    </source>
</reference>
<evidence type="ECO:0000313" key="3">
    <source>
        <dbReference type="Proteomes" id="UP000054248"/>
    </source>
</evidence>
<reference evidence="3" key="2">
    <citation type="submission" date="2015-01" db="EMBL/GenBank/DDBJ databases">
        <title>Evolutionary Origins and Diversification of the Mycorrhizal Mutualists.</title>
        <authorList>
            <consortium name="DOE Joint Genome Institute"/>
            <consortium name="Mycorrhizal Genomics Consortium"/>
            <person name="Kohler A."/>
            <person name="Kuo A."/>
            <person name="Nagy L.G."/>
            <person name="Floudas D."/>
            <person name="Copeland A."/>
            <person name="Barry K.W."/>
            <person name="Cichocki N."/>
            <person name="Veneault-Fourrey C."/>
            <person name="LaButti K."/>
            <person name="Lindquist E.A."/>
            <person name="Lipzen A."/>
            <person name="Lundell T."/>
            <person name="Morin E."/>
            <person name="Murat C."/>
            <person name="Riley R."/>
            <person name="Ohm R."/>
            <person name="Sun H."/>
            <person name="Tunlid A."/>
            <person name="Henrissat B."/>
            <person name="Grigoriev I.V."/>
            <person name="Hibbett D.S."/>
            <person name="Martin F."/>
        </authorList>
    </citation>
    <scope>NUCLEOTIDE SEQUENCE [LARGE SCALE GENOMIC DNA]</scope>
    <source>
        <strain evidence="3">MUT 4182</strain>
    </source>
</reference>
<dbReference type="HOGENOM" id="CLU_1856357_0_0_1"/>
<protein>
    <recommendedName>
        <fullName evidence="1">Tudor domain-containing protein</fullName>
    </recommendedName>
</protein>
<keyword evidence="3" id="KW-1185">Reference proteome</keyword>
<dbReference type="PANTHER" id="PTHR12302">
    <property type="entry name" value="EBNA2 BINDING PROTEIN P100"/>
    <property type="match status" value="1"/>
</dbReference>
<name>A0A0C3K9I9_9AGAM</name>
<organism evidence="2 3">
    <name type="scientific">Tulasnella calospora MUT 4182</name>
    <dbReference type="NCBI Taxonomy" id="1051891"/>
    <lineage>
        <taxon>Eukaryota</taxon>
        <taxon>Fungi</taxon>
        <taxon>Dikarya</taxon>
        <taxon>Basidiomycota</taxon>
        <taxon>Agaricomycotina</taxon>
        <taxon>Agaricomycetes</taxon>
        <taxon>Cantharellales</taxon>
        <taxon>Tulasnellaceae</taxon>
        <taxon>Tulasnella</taxon>
    </lineage>
</organism>
<dbReference type="CDD" id="cd20379">
    <property type="entry name" value="Tudor_dTUD-like"/>
    <property type="match status" value="1"/>
</dbReference>
<dbReference type="GO" id="GO:0003723">
    <property type="term" value="F:RNA binding"/>
    <property type="evidence" value="ECO:0007669"/>
    <property type="project" value="TreeGrafter"/>
</dbReference>
<dbReference type="SUPFAM" id="SSF50199">
    <property type="entry name" value="Staphylococcal nuclease"/>
    <property type="match status" value="1"/>
</dbReference>
<dbReference type="PANTHER" id="PTHR12302:SF2">
    <property type="entry name" value="STAPHYLOCOCCAL NUCLEASE DOMAIN-CONTAINING PROTEIN 1"/>
    <property type="match status" value="1"/>
</dbReference>
<dbReference type="GO" id="GO:0005634">
    <property type="term" value="C:nucleus"/>
    <property type="evidence" value="ECO:0007669"/>
    <property type="project" value="TreeGrafter"/>
</dbReference>
<dbReference type="Pfam" id="PF00567">
    <property type="entry name" value="TUDOR"/>
    <property type="match status" value="1"/>
</dbReference>
<dbReference type="GO" id="GO:0006402">
    <property type="term" value="P:mRNA catabolic process"/>
    <property type="evidence" value="ECO:0007669"/>
    <property type="project" value="TreeGrafter"/>
</dbReference>
<dbReference type="Proteomes" id="UP000054248">
    <property type="component" value="Unassembled WGS sequence"/>
</dbReference>
<dbReference type="OrthoDB" id="10023235at2759"/>
<feature type="domain" description="Tudor" evidence="1">
    <location>
        <begin position="22"/>
        <end position="59"/>
    </location>
</feature>
<dbReference type="InterPro" id="IPR035437">
    <property type="entry name" value="SNase_OB-fold_sf"/>
</dbReference>
<sequence>MSSSCERPNSGDAFHREALLTDIVNSDYGNQETVSLTNIRPLDDKFRALPGQAQDARLSFVKLLDTSSDYFEDAIDRFRSICEGRKLIANIDAREGPVLHLRLIDPSDAGSPTDSINAQLVREGLAVTDRKGCKYISSYPQILKRLQDDTAEAKRTRSGMYEFGDISPEDD</sequence>
<dbReference type="InterPro" id="IPR002999">
    <property type="entry name" value="Tudor"/>
</dbReference>
<gene>
    <name evidence="2" type="ORF">M407DRAFT_32256</name>
</gene>
<dbReference type="GO" id="GO:0005829">
    <property type="term" value="C:cytosol"/>
    <property type="evidence" value="ECO:0007669"/>
    <property type="project" value="TreeGrafter"/>
</dbReference>
<dbReference type="STRING" id="1051891.A0A0C3K9I9"/>
<accession>A0A0C3K9I9</accession>
<proteinExistence type="predicted"/>
<evidence type="ECO:0000313" key="2">
    <source>
        <dbReference type="EMBL" id="KIO18063.1"/>
    </source>
</evidence>
<dbReference type="GO" id="GO:0004518">
    <property type="term" value="F:nuclease activity"/>
    <property type="evidence" value="ECO:0007669"/>
    <property type="project" value="TreeGrafter"/>
</dbReference>
<dbReference type="Gene3D" id="2.40.50.90">
    <property type="match status" value="1"/>
</dbReference>
<dbReference type="EMBL" id="KN823316">
    <property type="protein sequence ID" value="KIO18063.1"/>
    <property type="molecule type" value="Genomic_DNA"/>
</dbReference>
<evidence type="ECO:0000259" key="1">
    <source>
        <dbReference type="Pfam" id="PF00567"/>
    </source>
</evidence>